<dbReference type="Gene3D" id="4.10.60.10">
    <property type="entry name" value="Zinc finger, CCHC-type"/>
    <property type="match status" value="1"/>
</dbReference>
<dbReference type="InterPro" id="IPR036875">
    <property type="entry name" value="Znf_CCHC_sf"/>
</dbReference>
<protein>
    <submittedName>
        <fullName evidence="5">CCHC-type domain-containing protein</fullName>
    </submittedName>
</protein>
<reference evidence="5" key="1">
    <citation type="submission" date="2022-11" db="UniProtKB">
        <authorList>
            <consortium name="WormBaseParasite"/>
        </authorList>
    </citation>
    <scope>IDENTIFICATION</scope>
</reference>
<feature type="compositionally biased region" description="Acidic residues" evidence="2">
    <location>
        <begin position="161"/>
        <end position="174"/>
    </location>
</feature>
<evidence type="ECO:0000313" key="5">
    <source>
        <dbReference type="WBParaSite" id="nRc.2.0.1.t32176-RA"/>
    </source>
</evidence>
<evidence type="ECO:0000256" key="2">
    <source>
        <dbReference type="SAM" id="MobiDB-lite"/>
    </source>
</evidence>
<dbReference type="SUPFAM" id="SSF57756">
    <property type="entry name" value="Retrovirus zinc finger-like domains"/>
    <property type="match status" value="1"/>
</dbReference>
<dbReference type="InterPro" id="IPR001878">
    <property type="entry name" value="Znf_CCHC"/>
</dbReference>
<evidence type="ECO:0000259" key="3">
    <source>
        <dbReference type="PROSITE" id="PS50158"/>
    </source>
</evidence>
<feature type="region of interest" description="Disordered" evidence="2">
    <location>
        <begin position="128"/>
        <end position="186"/>
    </location>
</feature>
<name>A0A915K074_ROMCU</name>
<keyword evidence="1" id="KW-0863">Zinc-finger</keyword>
<organism evidence="4 5">
    <name type="scientific">Romanomermis culicivorax</name>
    <name type="common">Nematode worm</name>
    <dbReference type="NCBI Taxonomy" id="13658"/>
    <lineage>
        <taxon>Eukaryota</taxon>
        <taxon>Metazoa</taxon>
        <taxon>Ecdysozoa</taxon>
        <taxon>Nematoda</taxon>
        <taxon>Enoplea</taxon>
        <taxon>Dorylaimia</taxon>
        <taxon>Mermithida</taxon>
        <taxon>Mermithoidea</taxon>
        <taxon>Mermithidae</taxon>
        <taxon>Romanomermis</taxon>
    </lineage>
</organism>
<keyword evidence="1" id="KW-0479">Metal-binding</keyword>
<dbReference type="WBParaSite" id="nRc.2.0.1.t32176-RA">
    <property type="protein sequence ID" value="nRc.2.0.1.t32176-RA"/>
    <property type="gene ID" value="nRc.2.0.1.g32176"/>
</dbReference>
<keyword evidence="1" id="KW-0862">Zinc</keyword>
<proteinExistence type="predicted"/>
<dbReference type="GO" id="GO:0008270">
    <property type="term" value="F:zinc ion binding"/>
    <property type="evidence" value="ECO:0007669"/>
    <property type="project" value="UniProtKB-KW"/>
</dbReference>
<dbReference type="GO" id="GO:0019899">
    <property type="term" value="F:enzyme binding"/>
    <property type="evidence" value="ECO:0007669"/>
    <property type="project" value="UniProtKB-ARBA"/>
</dbReference>
<dbReference type="AlphaFoldDB" id="A0A915K074"/>
<dbReference type="GO" id="GO:0003676">
    <property type="term" value="F:nucleic acid binding"/>
    <property type="evidence" value="ECO:0007669"/>
    <property type="project" value="InterPro"/>
</dbReference>
<feature type="domain" description="CCHC-type" evidence="3">
    <location>
        <begin position="42"/>
        <end position="56"/>
    </location>
</feature>
<evidence type="ECO:0000256" key="1">
    <source>
        <dbReference type="PROSITE-ProRule" id="PRU00047"/>
    </source>
</evidence>
<keyword evidence="4" id="KW-1185">Reference proteome</keyword>
<sequence>MEDIKQEIRDLRQMLTKEEDVRRCGCCRSTGHATGACKTHYCYACGQLGLIARSCPGKDNGQPPARKWQKGKMNDDDVEVIDFNLEEFVEKYEKAKAVDLNDKRQQEDWMSKYFAKVHDDEPEPMMRSSWSFIPSKGKVMPSEGSIKRCKTMKGVRIEESSSSEEERGEDEQEDPTLISSVMGKEA</sequence>
<dbReference type="Proteomes" id="UP000887565">
    <property type="component" value="Unplaced"/>
</dbReference>
<accession>A0A915K074</accession>
<dbReference type="PROSITE" id="PS50158">
    <property type="entry name" value="ZF_CCHC"/>
    <property type="match status" value="1"/>
</dbReference>
<evidence type="ECO:0000313" key="4">
    <source>
        <dbReference type="Proteomes" id="UP000887565"/>
    </source>
</evidence>